<keyword evidence="2" id="KW-1185">Reference proteome</keyword>
<evidence type="ECO:0000313" key="2">
    <source>
        <dbReference type="Proteomes" id="UP001208689"/>
    </source>
</evidence>
<evidence type="ECO:0008006" key="3">
    <source>
        <dbReference type="Google" id="ProtNLM"/>
    </source>
</evidence>
<organism evidence="1 2">
    <name type="scientific">Candidatus Lokiarchaeum ossiferum</name>
    <dbReference type="NCBI Taxonomy" id="2951803"/>
    <lineage>
        <taxon>Archaea</taxon>
        <taxon>Promethearchaeati</taxon>
        <taxon>Promethearchaeota</taxon>
        <taxon>Promethearchaeia</taxon>
        <taxon>Promethearchaeales</taxon>
        <taxon>Promethearchaeaceae</taxon>
        <taxon>Candidatus Lokiarchaeum</taxon>
    </lineage>
</organism>
<dbReference type="Proteomes" id="UP001208689">
    <property type="component" value="Chromosome"/>
</dbReference>
<gene>
    <name evidence="1" type="ORF">NEF87_003470</name>
</gene>
<dbReference type="EMBL" id="CP104013">
    <property type="protein sequence ID" value="UYP47185.1"/>
    <property type="molecule type" value="Genomic_DNA"/>
</dbReference>
<protein>
    <recommendedName>
        <fullName evidence="3">4-vinyl reductase 4VR domain-containing protein</fullName>
    </recommendedName>
</protein>
<proteinExistence type="predicted"/>
<evidence type="ECO:0000313" key="1">
    <source>
        <dbReference type="EMBL" id="UYP47185.1"/>
    </source>
</evidence>
<reference evidence="1" key="1">
    <citation type="submission" date="2022-09" db="EMBL/GenBank/DDBJ databases">
        <title>Actin cytoskeleton and complex cell architecture in an #Asgard archaeon.</title>
        <authorList>
            <person name="Ponce Toledo R.I."/>
            <person name="Schleper C."/>
            <person name="Rodrigues Oliveira T."/>
            <person name="Wollweber F."/>
            <person name="Xu J."/>
            <person name="Rittmann S."/>
            <person name="Klingl A."/>
            <person name="Pilhofer M."/>
        </authorList>
    </citation>
    <scope>NUCLEOTIDE SEQUENCE</scope>
    <source>
        <strain evidence="1">B-35</strain>
    </source>
</reference>
<name>A0ABY6HUI9_9ARCH</name>
<sequence>MVGRLLGIRLPEKIMDKFDLIAQQRNETSNQLGKKALIEWIEVLFTSRNLNMIIFPKEILIKTLSYLNKEQQSEIAKDVATNIIEYFQFLFKTHIKHFSDEIFNQVISKFLGASGAMWFDHLEFDLNKQQGKFQASHTSGIQWSQFSSIVMQKIFKDHFKYEILEDSIISGKNSVYFNFSK</sequence>
<accession>A0ABY6HUI9</accession>